<protein>
    <submittedName>
        <fullName evidence="3">Uncharacterized protein</fullName>
    </submittedName>
</protein>
<organism evidence="3">
    <name type="scientific">Candidatus Kentrum sp. FM</name>
    <dbReference type="NCBI Taxonomy" id="2126340"/>
    <lineage>
        <taxon>Bacteria</taxon>
        <taxon>Pseudomonadati</taxon>
        <taxon>Pseudomonadota</taxon>
        <taxon>Gammaproteobacteria</taxon>
        <taxon>Candidatus Kentrum</taxon>
    </lineage>
</organism>
<name>A0A450WLT4_9GAMM</name>
<evidence type="ECO:0000313" key="2">
    <source>
        <dbReference type="EMBL" id="VFJ57166.1"/>
    </source>
</evidence>
<dbReference type="EMBL" id="CAADEZ010000184">
    <property type="protein sequence ID" value="VFJ57166.1"/>
    <property type="molecule type" value="Genomic_DNA"/>
</dbReference>
<gene>
    <name evidence="2" type="ORF">BECKFM1743A_GA0114220_101842</name>
    <name evidence="3" type="ORF">BECKFM1743B_GA0114221_105182</name>
    <name evidence="1" type="ORF">BECKFM1743C_GA0114222_101863</name>
</gene>
<dbReference type="EMBL" id="CAADFA010000186">
    <property type="protein sequence ID" value="VFJ56842.1"/>
    <property type="molecule type" value="Genomic_DNA"/>
</dbReference>
<dbReference type="AlphaFoldDB" id="A0A450WLT4"/>
<proteinExistence type="predicted"/>
<dbReference type="EMBL" id="CAADFL010000518">
    <property type="protein sequence ID" value="VFK17996.1"/>
    <property type="molecule type" value="Genomic_DNA"/>
</dbReference>
<evidence type="ECO:0000313" key="1">
    <source>
        <dbReference type="EMBL" id="VFJ56842.1"/>
    </source>
</evidence>
<reference evidence="3" key="1">
    <citation type="submission" date="2019-02" db="EMBL/GenBank/DDBJ databases">
        <authorList>
            <person name="Gruber-Vodicka R. H."/>
            <person name="Seah K. B. B."/>
        </authorList>
    </citation>
    <scope>NUCLEOTIDE SEQUENCE</scope>
    <source>
        <strain evidence="2">BECK_BZ163</strain>
        <strain evidence="3">BECK_BZ164</strain>
        <strain evidence="1">BECK_BZ165</strain>
    </source>
</reference>
<sequence>MLVSPPGRSASIISKTAIDWLPVMSIDAVRAKRSPASYQHHQPTTENPLYYYPAISCFL</sequence>
<accession>A0A450WLT4</accession>
<evidence type="ECO:0000313" key="3">
    <source>
        <dbReference type="EMBL" id="VFK17996.1"/>
    </source>
</evidence>